<proteinExistence type="predicted"/>
<evidence type="ECO:0000256" key="1">
    <source>
        <dbReference type="ARBA" id="ARBA00012346"/>
    </source>
</evidence>
<dbReference type="InterPro" id="IPR017939">
    <property type="entry name" value="G-Glutamylcylcotransferase"/>
</dbReference>
<feature type="active site" description="Proton acceptor" evidence="3">
    <location>
        <position position="105"/>
    </location>
</feature>
<dbReference type="OrthoDB" id="2924818at2759"/>
<comment type="caution">
    <text evidence="5">The sequence shown here is derived from an EMBL/GenBank/DDBJ whole genome shotgun (WGS) entry which is preliminary data.</text>
</comment>
<dbReference type="CDD" id="cd06661">
    <property type="entry name" value="GGCT_like"/>
    <property type="match status" value="1"/>
</dbReference>
<evidence type="ECO:0000256" key="3">
    <source>
        <dbReference type="PIRSR" id="PIRSR617939-1"/>
    </source>
</evidence>
<evidence type="ECO:0000256" key="2">
    <source>
        <dbReference type="ARBA" id="ARBA00023239"/>
    </source>
</evidence>
<protein>
    <recommendedName>
        <fullName evidence="1">gamma-glutamylcyclotransferase</fullName>
        <ecNumber evidence="1">4.3.2.9</ecNumber>
    </recommendedName>
</protein>
<sequence length="199" mass="22594">MDICCILVITAMTQASEETLNPPSNETFLYFAYGSNLLSKRIHIQNPTAKRKTIGQLKNYRLDFLRASTNWNGCSATIVEDDGSSVWGAIWEINVSNMKDLDRQEGVDVNFYKVLMKSIETPNGEELPCRLYQQVRNPTESVKFEDIPFDRQPSKTYLKCILDGAVESELPSDYIDSLEKIPNNGRDASPTMLKQLGWE</sequence>
<evidence type="ECO:0000256" key="4">
    <source>
        <dbReference type="PIRSR" id="PIRSR617939-2"/>
    </source>
</evidence>
<dbReference type="AlphaFoldDB" id="A0A9Q0MR96"/>
<reference evidence="5" key="1">
    <citation type="submission" date="2022-07" db="EMBL/GenBank/DDBJ databases">
        <authorList>
            <person name="Trinca V."/>
            <person name="Uliana J.V.C."/>
            <person name="Torres T.T."/>
            <person name="Ward R.J."/>
            <person name="Monesi N."/>
        </authorList>
    </citation>
    <scope>NUCLEOTIDE SEQUENCE</scope>
    <source>
        <strain evidence="5">HSMRA1968</strain>
        <tissue evidence="5">Whole embryos</tissue>
    </source>
</reference>
<dbReference type="PANTHER" id="PTHR12935">
    <property type="entry name" value="GAMMA-GLUTAMYLCYCLOTRANSFERASE"/>
    <property type="match status" value="1"/>
</dbReference>
<dbReference type="PANTHER" id="PTHR12935:SF0">
    <property type="entry name" value="GAMMA-GLUTAMYLCYCLOTRANSFERASE"/>
    <property type="match status" value="1"/>
</dbReference>
<evidence type="ECO:0000313" key="6">
    <source>
        <dbReference type="Proteomes" id="UP001151699"/>
    </source>
</evidence>
<keyword evidence="2" id="KW-0456">Lyase</keyword>
<feature type="binding site" evidence="4">
    <location>
        <begin position="30"/>
        <end position="35"/>
    </location>
    <ligand>
        <name>substrate</name>
    </ligand>
</feature>
<dbReference type="Proteomes" id="UP001151699">
    <property type="component" value="Chromosome C"/>
</dbReference>
<dbReference type="Gene3D" id="3.10.490.10">
    <property type="entry name" value="Gamma-glutamyl cyclotransferase-like"/>
    <property type="match status" value="1"/>
</dbReference>
<gene>
    <name evidence="5" type="primary">GGCT</name>
    <name evidence="5" type="ORF">Bhyg_14105</name>
</gene>
<organism evidence="5 6">
    <name type="scientific">Pseudolycoriella hygida</name>
    <dbReference type="NCBI Taxonomy" id="35572"/>
    <lineage>
        <taxon>Eukaryota</taxon>
        <taxon>Metazoa</taxon>
        <taxon>Ecdysozoa</taxon>
        <taxon>Arthropoda</taxon>
        <taxon>Hexapoda</taxon>
        <taxon>Insecta</taxon>
        <taxon>Pterygota</taxon>
        <taxon>Neoptera</taxon>
        <taxon>Endopterygota</taxon>
        <taxon>Diptera</taxon>
        <taxon>Nematocera</taxon>
        <taxon>Sciaroidea</taxon>
        <taxon>Sciaridae</taxon>
        <taxon>Pseudolycoriella</taxon>
    </lineage>
</organism>
<dbReference type="EMBL" id="WJQU01000004">
    <property type="protein sequence ID" value="KAJ6635519.1"/>
    <property type="molecule type" value="Genomic_DNA"/>
</dbReference>
<evidence type="ECO:0000313" key="5">
    <source>
        <dbReference type="EMBL" id="KAJ6635519.1"/>
    </source>
</evidence>
<dbReference type="EC" id="4.3.2.9" evidence="1"/>
<dbReference type="InterPro" id="IPR036568">
    <property type="entry name" value="GGCT-like_sf"/>
</dbReference>
<dbReference type="SUPFAM" id="SSF110857">
    <property type="entry name" value="Gamma-glutamyl cyclotransferase-like"/>
    <property type="match status" value="1"/>
</dbReference>
<name>A0A9Q0MR96_9DIPT</name>
<accession>A0A9Q0MR96</accession>
<dbReference type="InterPro" id="IPR013024">
    <property type="entry name" value="GGCT-like"/>
</dbReference>
<dbReference type="Pfam" id="PF13772">
    <property type="entry name" value="AIG2_2"/>
    <property type="match status" value="1"/>
</dbReference>
<feature type="binding site" evidence="4">
    <location>
        <position position="157"/>
    </location>
    <ligand>
        <name>substrate</name>
    </ligand>
</feature>
<dbReference type="GO" id="GO:0003839">
    <property type="term" value="F:gamma-glutamylcyclotransferase activity"/>
    <property type="evidence" value="ECO:0007669"/>
    <property type="project" value="UniProtKB-EC"/>
</dbReference>
<keyword evidence="6" id="KW-1185">Reference proteome</keyword>